<evidence type="ECO:0000256" key="1">
    <source>
        <dbReference type="ARBA" id="ARBA00009998"/>
    </source>
</evidence>
<dbReference type="EC" id="3.1.11.6" evidence="6"/>
<dbReference type="GO" id="GO:0005829">
    <property type="term" value="C:cytosol"/>
    <property type="evidence" value="ECO:0007669"/>
    <property type="project" value="TreeGrafter"/>
</dbReference>
<comment type="subcellular location">
    <subcellularLocation>
        <location evidence="6">Cytoplasm</location>
    </subcellularLocation>
</comment>
<accession>A0A286RF45</accession>
<dbReference type="RefSeq" id="WP_095414862.1">
    <property type="nucleotide sequence ID" value="NZ_CP018477.1"/>
</dbReference>
<evidence type="ECO:0000256" key="6">
    <source>
        <dbReference type="HAMAP-Rule" id="MF_00337"/>
    </source>
</evidence>
<dbReference type="KEGG" id="ttf:THTE_1983"/>
<evidence type="ECO:0000256" key="3">
    <source>
        <dbReference type="ARBA" id="ARBA00022722"/>
    </source>
</evidence>
<dbReference type="Gene3D" id="1.10.287.1040">
    <property type="entry name" value="Exonuclease VII, small subunit"/>
    <property type="match status" value="1"/>
</dbReference>
<comment type="catalytic activity">
    <reaction evidence="6">
        <text>Exonucleolytic cleavage in either 5'- to 3'- or 3'- to 5'-direction to yield nucleoside 5'-phosphates.</text>
        <dbReference type="EC" id="3.1.11.6"/>
    </reaction>
</comment>
<keyword evidence="9" id="KW-1185">Reference proteome</keyword>
<dbReference type="EMBL" id="CP018477">
    <property type="protein sequence ID" value="ASV74585.1"/>
    <property type="molecule type" value="Genomic_DNA"/>
</dbReference>
<dbReference type="PANTHER" id="PTHR34137">
    <property type="entry name" value="EXODEOXYRIBONUCLEASE 7 SMALL SUBUNIT"/>
    <property type="match status" value="1"/>
</dbReference>
<keyword evidence="5 6" id="KW-0269">Exonuclease</keyword>
<comment type="subunit">
    <text evidence="6">Heterooligomer composed of large and small subunits.</text>
</comment>
<dbReference type="NCBIfam" id="NF002139">
    <property type="entry name" value="PRK00977.1-3"/>
    <property type="match status" value="1"/>
</dbReference>
<evidence type="ECO:0000313" key="9">
    <source>
        <dbReference type="Proteomes" id="UP000215086"/>
    </source>
</evidence>
<dbReference type="InterPro" id="IPR037004">
    <property type="entry name" value="Exonuc_VII_ssu_sf"/>
</dbReference>
<evidence type="ECO:0000313" key="8">
    <source>
        <dbReference type="EMBL" id="ASV74585.1"/>
    </source>
</evidence>
<protein>
    <recommendedName>
        <fullName evidence="6">Exodeoxyribonuclease 7 small subunit</fullName>
        <ecNumber evidence="6">3.1.11.6</ecNumber>
    </recommendedName>
    <alternativeName>
        <fullName evidence="6">Exodeoxyribonuclease VII small subunit</fullName>
        <shortName evidence="6">Exonuclease VII small subunit</shortName>
    </alternativeName>
</protein>
<comment type="similarity">
    <text evidence="1 6">Belongs to the XseB family.</text>
</comment>
<evidence type="ECO:0000256" key="7">
    <source>
        <dbReference type="SAM" id="MobiDB-lite"/>
    </source>
</evidence>
<dbReference type="NCBIfam" id="TIGR01280">
    <property type="entry name" value="xseB"/>
    <property type="match status" value="1"/>
</dbReference>
<dbReference type="NCBIfam" id="NF002140">
    <property type="entry name" value="PRK00977.1-4"/>
    <property type="match status" value="1"/>
</dbReference>
<dbReference type="InterPro" id="IPR003761">
    <property type="entry name" value="Exonuc_VII_S"/>
</dbReference>
<dbReference type="Pfam" id="PF02609">
    <property type="entry name" value="Exonuc_VII_S"/>
    <property type="match status" value="1"/>
</dbReference>
<dbReference type="GO" id="GO:0008855">
    <property type="term" value="F:exodeoxyribonuclease VII activity"/>
    <property type="evidence" value="ECO:0007669"/>
    <property type="project" value="UniProtKB-UniRule"/>
</dbReference>
<comment type="function">
    <text evidence="6">Bidirectionally degrades single-stranded DNA into large acid-insoluble oligonucleotides, which are then degraded further into small acid-soluble oligonucleotides.</text>
</comment>
<evidence type="ECO:0000256" key="5">
    <source>
        <dbReference type="ARBA" id="ARBA00022839"/>
    </source>
</evidence>
<feature type="region of interest" description="Disordered" evidence="7">
    <location>
        <begin position="1"/>
        <end position="43"/>
    </location>
</feature>
<evidence type="ECO:0000256" key="4">
    <source>
        <dbReference type="ARBA" id="ARBA00022801"/>
    </source>
</evidence>
<dbReference type="AlphaFoldDB" id="A0A286RF45"/>
<dbReference type="SUPFAM" id="SSF116842">
    <property type="entry name" value="XseB-like"/>
    <property type="match status" value="1"/>
</dbReference>
<dbReference type="Proteomes" id="UP000215086">
    <property type="component" value="Chromosome"/>
</dbReference>
<gene>
    <name evidence="6" type="primary">xseB</name>
    <name evidence="8" type="ORF">THTE_1983</name>
</gene>
<proteinExistence type="inferred from homology"/>
<evidence type="ECO:0000256" key="2">
    <source>
        <dbReference type="ARBA" id="ARBA00022490"/>
    </source>
</evidence>
<dbReference type="HAMAP" id="MF_00337">
    <property type="entry name" value="Exonuc_7_S"/>
    <property type="match status" value="1"/>
</dbReference>
<organism evidence="8 9">
    <name type="scientific">Thermogutta terrifontis</name>
    <dbReference type="NCBI Taxonomy" id="1331910"/>
    <lineage>
        <taxon>Bacteria</taxon>
        <taxon>Pseudomonadati</taxon>
        <taxon>Planctomycetota</taxon>
        <taxon>Planctomycetia</taxon>
        <taxon>Pirellulales</taxon>
        <taxon>Thermoguttaceae</taxon>
        <taxon>Thermogutta</taxon>
    </lineage>
</organism>
<keyword evidence="3 6" id="KW-0540">Nuclease</keyword>
<keyword evidence="2 6" id="KW-0963">Cytoplasm</keyword>
<keyword evidence="4 6" id="KW-0378">Hydrolase</keyword>
<feature type="region of interest" description="Disordered" evidence="7">
    <location>
        <begin position="99"/>
        <end position="134"/>
    </location>
</feature>
<reference evidence="8 9" key="1">
    <citation type="journal article" name="Front. Microbiol.">
        <title>Sugar Metabolism of the First Thermophilic Planctomycete Thermogutta terrifontis: Comparative Genomic and Transcriptomic Approaches.</title>
        <authorList>
            <person name="Elcheninov A.G."/>
            <person name="Menzel P."/>
            <person name="Gudbergsdottir S.R."/>
            <person name="Slesarev A.I."/>
            <person name="Kadnikov V.V."/>
            <person name="Krogh A."/>
            <person name="Bonch-Osmolovskaya E.A."/>
            <person name="Peng X."/>
            <person name="Kublanov I.V."/>
        </authorList>
    </citation>
    <scope>NUCLEOTIDE SEQUENCE [LARGE SCALE GENOMIC DNA]</scope>
    <source>
        <strain evidence="8 9">R1</strain>
    </source>
</reference>
<dbReference type="PANTHER" id="PTHR34137:SF1">
    <property type="entry name" value="EXODEOXYRIBONUCLEASE 7 SMALL SUBUNIT"/>
    <property type="match status" value="1"/>
</dbReference>
<sequence length="134" mass="14937">MVPLTGDSCNDGESALSKSDQACVPNAAQDRAESSSPEEELSFEKAMGELERVVEQLERGNLGLDEALAAYERGIRLIRRCRELLKRAEQRIEILTGIGENGTPITKPFAEEEMSLEEKREKRSRRRGAKGEES</sequence>
<dbReference type="OrthoDB" id="284990at2"/>
<dbReference type="GO" id="GO:0006308">
    <property type="term" value="P:DNA catabolic process"/>
    <property type="evidence" value="ECO:0007669"/>
    <property type="project" value="UniProtKB-UniRule"/>
</dbReference>
<dbReference type="GO" id="GO:0009318">
    <property type="term" value="C:exodeoxyribonuclease VII complex"/>
    <property type="evidence" value="ECO:0007669"/>
    <property type="project" value="UniProtKB-UniRule"/>
</dbReference>
<name>A0A286RF45_9BACT</name>